<reference evidence="1 2" key="1">
    <citation type="journal article" date="2016" name="Nat. Commun.">
        <title>Thousands of microbial genomes shed light on interconnected biogeochemical processes in an aquifer system.</title>
        <authorList>
            <person name="Anantharaman K."/>
            <person name="Brown C.T."/>
            <person name="Hug L.A."/>
            <person name="Sharon I."/>
            <person name="Castelle C.J."/>
            <person name="Probst A.J."/>
            <person name="Thomas B.C."/>
            <person name="Singh A."/>
            <person name="Wilkins M.J."/>
            <person name="Karaoz U."/>
            <person name="Brodie E.L."/>
            <person name="Williams K.H."/>
            <person name="Hubbard S.S."/>
            <person name="Banfield J.F."/>
        </authorList>
    </citation>
    <scope>NUCLEOTIDE SEQUENCE [LARGE SCALE GENOMIC DNA]</scope>
</reference>
<evidence type="ECO:0000313" key="1">
    <source>
        <dbReference type="EMBL" id="OGC44851.1"/>
    </source>
</evidence>
<dbReference type="Proteomes" id="UP000176583">
    <property type="component" value="Unassembled WGS sequence"/>
</dbReference>
<organism evidence="1 2">
    <name type="scientific">candidate division WWE3 bacterium RBG_19FT_COMBO_53_11</name>
    <dbReference type="NCBI Taxonomy" id="1802613"/>
    <lineage>
        <taxon>Bacteria</taxon>
        <taxon>Katanobacteria</taxon>
    </lineage>
</organism>
<comment type="caution">
    <text evidence="1">The sequence shown here is derived from an EMBL/GenBank/DDBJ whole genome shotgun (WGS) entry which is preliminary data.</text>
</comment>
<sequence length="119" mass="13953">MIPGRLWASMDLREEVLEDSKEYRWLEMEIYAPPQSEWKLLTFVYYEDLVAEDFEISPVVESLENNWPPSSFDYRIIVSSDGWVTVRLPLKTAEFGRIRNLSLISGRAEVEIRNITLVP</sequence>
<dbReference type="AlphaFoldDB" id="A0A1F4UIR0"/>
<proteinExistence type="predicted"/>
<accession>A0A1F4UIR0</accession>
<evidence type="ECO:0000313" key="2">
    <source>
        <dbReference type="Proteomes" id="UP000176583"/>
    </source>
</evidence>
<dbReference type="EMBL" id="MEUW01000007">
    <property type="protein sequence ID" value="OGC44851.1"/>
    <property type="molecule type" value="Genomic_DNA"/>
</dbReference>
<name>A0A1F4UIR0_UNCKA</name>
<gene>
    <name evidence="1" type="ORF">A2V54_03605</name>
</gene>
<protein>
    <submittedName>
        <fullName evidence="1">Uncharacterized protein</fullName>
    </submittedName>
</protein>